<keyword evidence="3" id="KW-1185">Reference proteome</keyword>
<keyword evidence="1" id="KW-0472">Membrane</keyword>
<dbReference type="CDD" id="cd21807">
    <property type="entry name" value="ABC-2_lan_permease_MutE_EpiE-like"/>
    <property type="match status" value="1"/>
</dbReference>
<feature type="transmembrane region" description="Helical" evidence="1">
    <location>
        <begin position="55"/>
        <end position="75"/>
    </location>
</feature>
<feature type="transmembrane region" description="Helical" evidence="1">
    <location>
        <begin position="138"/>
        <end position="157"/>
    </location>
</feature>
<feature type="transmembrane region" description="Helical" evidence="1">
    <location>
        <begin position="20"/>
        <end position="43"/>
    </location>
</feature>
<organism evidence="2 3">
    <name type="scientific">Anaerococcus groningensis</name>
    <dbReference type="NCBI Taxonomy" id="3115616"/>
    <lineage>
        <taxon>Bacteria</taxon>
        <taxon>Bacillati</taxon>
        <taxon>Bacillota</taxon>
        <taxon>Tissierellia</taxon>
        <taxon>Tissierellales</taxon>
        <taxon>Peptoniphilaceae</taxon>
        <taxon>Anaerococcus</taxon>
    </lineage>
</organism>
<evidence type="ECO:0000313" key="3">
    <source>
        <dbReference type="Proteomes" id="UP001637993"/>
    </source>
</evidence>
<proteinExistence type="predicted"/>
<dbReference type="InterPro" id="IPR021205">
    <property type="entry name" value="Lanti_perm_SpaE/MutE/EpiE-like"/>
</dbReference>
<comment type="caution">
    <text evidence="2">The sequence shown here is derived from an EMBL/GenBank/DDBJ whole genome shotgun (WGS) entry which is preliminary data.</text>
</comment>
<dbReference type="Pfam" id="PF12730">
    <property type="entry name" value="ABC2_membrane_4"/>
    <property type="match status" value="1"/>
</dbReference>
<feature type="transmembrane region" description="Helical" evidence="1">
    <location>
        <begin position="221"/>
        <end position="240"/>
    </location>
</feature>
<feature type="transmembrane region" description="Helical" evidence="1">
    <location>
        <begin position="96"/>
        <end position="126"/>
    </location>
</feature>
<reference evidence="2 3" key="1">
    <citation type="journal article" date="2025" name="Anaerobe">
        <title>Description of Anaerococcus kampingiae sp. nov., Anaerococcus groningensis sp. nov., Anaerococcus martiniensis sp. nov., and Anaerococcus cruorum sp. nov., isolated from human clinical specimens.</title>
        <authorList>
            <person name="Boiten K.E."/>
            <person name="Meijer J."/>
            <person name="van Wezel E.M."/>
            <person name="Veloo A.C.M."/>
        </authorList>
    </citation>
    <scope>NUCLEOTIDE SEQUENCE [LARGE SCALE GENOMIC DNA]</scope>
    <source>
        <strain evidence="2 3">ENR1011</strain>
    </source>
</reference>
<dbReference type="EMBL" id="JBGMEG010000003">
    <property type="protein sequence ID" value="MFO3717106.1"/>
    <property type="molecule type" value="Genomic_DNA"/>
</dbReference>
<dbReference type="Proteomes" id="UP001637993">
    <property type="component" value="Unassembled WGS sequence"/>
</dbReference>
<evidence type="ECO:0000313" key="2">
    <source>
        <dbReference type="EMBL" id="MFO3717106.1"/>
    </source>
</evidence>
<protein>
    <submittedName>
        <fullName evidence="2">ABC transporter permease</fullName>
    </submittedName>
</protein>
<keyword evidence="1" id="KW-0812">Transmembrane</keyword>
<gene>
    <name evidence="2" type="ORF">AB9Q04_01930</name>
</gene>
<dbReference type="RefSeq" id="WP_410023701.1">
    <property type="nucleotide sequence ID" value="NZ_JBGMEG010000003.1"/>
</dbReference>
<sequence>MNKFIKTEFLKEKRSANGKLTKLVPLIYVIFTSLVVLVMVRSIEGKSYLLAAAYNWYPILILPIVLSTLVVNIITKEKNHHINFYKSLGLDQEKVIWAKFIVVIFHLLIILLASGLLLFIVGSFILNDTVRLLDILKATILTFVGSLPIISFSLLLMITFSKYFLVYIINFILSIIGPVIAIKNLWIIYPHSYTFRMLAPAVGINPNGTFLEEGSYLANPSAIYIGIILSLIISLIFVGASSKIYGRAKND</sequence>
<keyword evidence="1" id="KW-1133">Transmembrane helix</keyword>
<name>A0ABW9MZ72_9FIRM</name>
<feature type="transmembrane region" description="Helical" evidence="1">
    <location>
        <begin position="164"/>
        <end position="189"/>
    </location>
</feature>
<accession>A0ABW9MZ72</accession>
<evidence type="ECO:0000256" key="1">
    <source>
        <dbReference type="SAM" id="Phobius"/>
    </source>
</evidence>